<evidence type="ECO:0000313" key="2">
    <source>
        <dbReference type="Proteomes" id="UP000183788"/>
    </source>
</evidence>
<proteinExistence type="predicted"/>
<dbReference type="InterPro" id="IPR011990">
    <property type="entry name" value="TPR-like_helical_dom_sf"/>
</dbReference>
<accession>A0A1K1SC15</accession>
<dbReference type="Gene3D" id="1.25.40.10">
    <property type="entry name" value="Tetratricopeptide repeat domain"/>
    <property type="match status" value="1"/>
</dbReference>
<dbReference type="EMBL" id="FPIZ01000020">
    <property type="protein sequence ID" value="SFW81591.1"/>
    <property type="molecule type" value="Genomic_DNA"/>
</dbReference>
<dbReference type="STRING" id="1004.SAMN05661012_05103"/>
<dbReference type="AlphaFoldDB" id="A0A1K1SC15"/>
<sequence>MVSFKLLIRKLRGAKCKTCFLAGRGVAKHYLPYQGVYTYTMKNKPDCRWWLLAPFLFALSCKSGEKLYNKGRYDEAVIAFAKKLRKSPTSSTSLALLPQAYAQSVQLHEKNATAALSSNGHLKFEAALQEYQVLQNLYNNIEACPACLAVVKPKDYRNAINASKDTAAATRYDQGMALLRNGDKFSARKAYANFQAALALVPDYRNANEMREQAYQMGMSIVEVRNVALVSQYDQRALEPGAAVFRDNVLNNLRAKNNNNFVQILPESEVVKNKLRADYVVDIRVEDFIVSKPNIQRNFRELVKTVEIVEPADTTKRPRQTEKIRKETYKGVLYFTTVSVVTGGNIVCYLIDTATDDDMEKIVLPADAGWSNSFCYFKGDERVLSPEDRKLIGGQDLPSPSVGELFQASVAKSYGEITNIFTKNYSRY</sequence>
<organism evidence="1 2">
    <name type="scientific">Chitinophaga sancti</name>
    <dbReference type="NCBI Taxonomy" id="1004"/>
    <lineage>
        <taxon>Bacteria</taxon>
        <taxon>Pseudomonadati</taxon>
        <taxon>Bacteroidota</taxon>
        <taxon>Chitinophagia</taxon>
        <taxon>Chitinophagales</taxon>
        <taxon>Chitinophagaceae</taxon>
        <taxon>Chitinophaga</taxon>
    </lineage>
</organism>
<gene>
    <name evidence="1" type="ORF">SAMN05661012_05103</name>
</gene>
<evidence type="ECO:0008006" key="3">
    <source>
        <dbReference type="Google" id="ProtNLM"/>
    </source>
</evidence>
<name>A0A1K1SC15_9BACT</name>
<protein>
    <recommendedName>
        <fullName evidence="3">Tetratricopeptide repeat-containing protein</fullName>
    </recommendedName>
</protein>
<reference evidence="1 2" key="1">
    <citation type="submission" date="2016-11" db="EMBL/GenBank/DDBJ databases">
        <authorList>
            <person name="Jaros S."/>
            <person name="Januszkiewicz K."/>
            <person name="Wedrychowicz H."/>
        </authorList>
    </citation>
    <scope>NUCLEOTIDE SEQUENCE [LARGE SCALE GENOMIC DNA]</scope>
    <source>
        <strain evidence="1 2">DSM 784</strain>
    </source>
</reference>
<evidence type="ECO:0000313" key="1">
    <source>
        <dbReference type="EMBL" id="SFW81591.1"/>
    </source>
</evidence>
<dbReference type="Proteomes" id="UP000183788">
    <property type="component" value="Unassembled WGS sequence"/>
</dbReference>